<evidence type="ECO:0000256" key="7">
    <source>
        <dbReference type="ARBA" id="ARBA00023053"/>
    </source>
</evidence>
<gene>
    <name evidence="15" type="ORF">BRARA_I00484</name>
</gene>
<evidence type="ECO:0000256" key="4">
    <source>
        <dbReference type="ARBA" id="ARBA00022692"/>
    </source>
</evidence>
<evidence type="ECO:0000256" key="8">
    <source>
        <dbReference type="ARBA" id="ARBA00023065"/>
    </source>
</evidence>
<protein>
    <recommendedName>
        <fullName evidence="14">Cation/H+ exchanger transmembrane domain-containing protein</fullName>
    </recommendedName>
</protein>
<keyword evidence="4 13" id="KW-0812">Transmembrane</keyword>
<feature type="transmembrane region" description="Helical" evidence="13">
    <location>
        <begin position="55"/>
        <end position="85"/>
    </location>
</feature>
<dbReference type="GO" id="GO:0006813">
    <property type="term" value="P:potassium ion transport"/>
    <property type="evidence" value="ECO:0007669"/>
    <property type="project" value="UniProtKB-KW"/>
</dbReference>
<reference evidence="15 16" key="1">
    <citation type="submission" date="2018-06" db="EMBL/GenBank/DDBJ databases">
        <title>WGS assembly of Brassica rapa FPsc.</title>
        <authorList>
            <person name="Bowman J."/>
            <person name="Kohchi T."/>
            <person name="Yamato K."/>
            <person name="Jenkins J."/>
            <person name="Shu S."/>
            <person name="Ishizaki K."/>
            <person name="Yamaoka S."/>
            <person name="Nishihama R."/>
            <person name="Nakamura Y."/>
            <person name="Berger F."/>
            <person name="Adam C."/>
            <person name="Aki S."/>
            <person name="Althoff F."/>
            <person name="Araki T."/>
            <person name="Arteaga-Vazquez M."/>
            <person name="Balasubrmanian S."/>
            <person name="Bauer D."/>
            <person name="Boehm C."/>
            <person name="Briginshaw L."/>
            <person name="Caballero-Perez J."/>
            <person name="Catarino B."/>
            <person name="Chen F."/>
            <person name="Chiyoda S."/>
            <person name="Chovatia M."/>
            <person name="Davies K."/>
            <person name="Delmans M."/>
            <person name="Demura T."/>
            <person name="Dierschke T."/>
            <person name="Dolan L."/>
            <person name="Dorantes-Acosta A."/>
            <person name="Eklund D."/>
            <person name="Florent S."/>
            <person name="Flores-Sandoval E."/>
            <person name="Fujiyama A."/>
            <person name="Fukuzawa H."/>
            <person name="Galik B."/>
            <person name="Grimanelli D."/>
            <person name="Grimwood J."/>
            <person name="Grossniklaus U."/>
            <person name="Hamada T."/>
            <person name="Haseloff J."/>
            <person name="Hetherington A."/>
            <person name="Higo A."/>
            <person name="Hirakawa Y."/>
            <person name="Hundley H."/>
            <person name="Ikeda Y."/>
            <person name="Inoue K."/>
            <person name="Inoue S."/>
            <person name="Ishida S."/>
            <person name="Jia Q."/>
            <person name="Kakita M."/>
            <person name="Kanazawa T."/>
            <person name="Kawai Y."/>
            <person name="Kawashima T."/>
            <person name="Kennedy M."/>
            <person name="Kinose K."/>
            <person name="Kinoshita T."/>
            <person name="Kohara Y."/>
            <person name="Koide E."/>
            <person name="Komatsu K."/>
            <person name="Kopischke S."/>
            <person name="Kubo M."/>
            <person name="Kyozuka J."/>
            <person name="Lagercrantz U."/>
            <person name="Lin S."/>
            <person name="Lindquist E."/>
            <person name="Lipzen A."/>
            <person name="Lu C."/>
            <person name="Luna E."/>
            <person name="Martienssen R."/>
            <person name="Minamino N."/>
            <person name="Mizutani M."/>
            <person name="Mizutani M."/>
            <person name="Mochizuki N."/>
            <person name="Monte I."/>
            <person name="Mosher R."/>
            <person name="Nagasaki H."/>
            <person name="Nakagami H."/>
            <person name="Naramoto S."/>
            <person name="Nishitani K."/>
            <person name="Ohtani M."/>
            <person name="Okamoto T."/>
            <person name="Okumura M."/>
            <person name="Phillips J."/>
            <person name="Pollak B."/>
            <person name="Reinders A."/>
            <person name="Roevekamp M."/>
            <person name="Sano R."/>
            <person name="Sawa S."/>
            <person name="Schmid M."/>
            <person name="Shirakawa M."/>
            <person name="Solano R."/>
            <person name="Spunde A."/>
            <person name="Suetsugu N."/>
            <person name="Sugano S."/>
            <person name="Sugiyama A."/>
            <person name="Sun R."/>
            <person name="Suzuki Y."/>
            <person name="Takenaka M."/>
            <person name="Takezawa D."/>
            <person name="Tomogane H."/>
            <person name="Tsuzuki M."/>
            <person name="Ueda T."/>
            <person name="Umeda M."/>
            <person name="Ward J."/>
            <person name="Watanabe Y."/>
            <person name="Yazaki K."/>
            <person name="Yokoyama R."/>
            <person name="Yoshitake Y."/>
            <person name="Yotsui I."/>
            <person name="Zachgo S."/>
            <person name="Schmutz J."/>
        </authorList>
    </citation>
    <scope>NUCLEOTIDE SEQUENCE [LARGE SCALE GENOMIC DNA]</scope>
    <source>
        <strain evidence="16">cv. B-3</strain>
    </source>
</reference>
<dbReference type="InterPro" id="IPR018422">
    <property type="entry name" value="Cation/H_exchanger_CPA1"/>
</dbReference>
<dbReference type="Proteomes" id="UP000264353">
    <property type="component" value="Chromosome A9"/>
</dbReference>
<dbReference type="PANTHER" id="PTHR10110">
    <property type="entry name" value="SODIUM/HYDROGEN EXCHANGER"/>
    <property type="match status" value="1"/>
</dbReference>
<evidence type="ECO:0000256" key="6">
    <source>
        <dbReference type="ARBA" id="ARBA00022989"/>
    </source>
</evidence>
<dbReference type="InterPro" id="IPR006153">
    <property type="entry name" value="Cation/H_exchanger_TM"/>
</dbReference>
<evidence type="ECO:0000256" key="9">
    <source>
        <dbReference type="ARBA" id="ARBA00023136"/>
    </source>
</evidence>
<sequence>MIPLLDSLLSKMPSLSASDHASVVSLNLFVALLCACIVLGHLLEENRWMNESITALLIGLATGVVILHAFATLSFLAETFIFLYVGMDALDIDKWRSVSDSPGTSVAVSSILIGLLMLGRAAFVFPLSFLSNLAKKNQSEKIDFKMQVVIWWSGLMRGAVSMALAYNKFTRAGKTDLRGNAIMITSTITVCLFSTVVFGMLTKPLIRFLLPHQKATTSFLSDGNTPKSIQIPLIDQDSFIEFAGNHNVPRPDSIRGFLTRPTRTVHYYWRQFDDSFMRPVFGGRGFVPFVPGSPTERDPPTDLSRA</sequence>
<evidence type="ECO:0000256" key="3">
    <source>
        <dbReference type="ARBA" id="ARBA00022538"/>
    </source>
</evidence>
<dbReference type="GO" id="GO:0015385">
    <property type="term" value="F:sodium:proton antiporter activity"/>
    <property type="evidence" value="ECO:0007669"/>
    <property type="project" value="InterPro"/>
</dbReference>
<dbReference type="Pfam" id="PF00999">
    <property type="entry name" value="Na_H_Exchanger"/>
    <property type="match status" value="1"/>
</dbReference>
<evidence type="ECO:0000256" key="10">
    <source>
        <dbReference type="ARBA" id="ARBA00023201"/>
    </source>
</evidence>
<keyword evidence="8" id="KW-0406">Ion transport</keyword>
<keyword evidence="3" id="KW-0633">Potassium transport</keyword>
<evidence type="ECO:0000313" key="15">
    <source>
        <dbReference type="EMBL" id="RID43635.1"/>
    </source>
</evidence>
<accession>A0A397XR10</accession>
<feature type="domain" description="Cation/H+ exchanger transmembrane" evidence="14">
    <location>
        <begin position="20"/>
        <end position="206"/>
    </location>
</feature>
<dbReference type="PANTHER" id="PTHR10110:SF171">
    <property type="entry name" value="CATION_H+ EXCHANGER DOMAIN-CONTAINING PROTEIN"/>
    <property type="match status" value="1"/>
</dbReference>
<evidence type="ECO:0000256" key="11">
    <source>
        <dbReference type="ARBA" id="ARBA00047524"/>
    </source>
</evidence>
<keyword evidence="9 13" id="KW-0472">Membrane</keyword>
<proteinExistence type="predicted"/>
<dbReference type="EMBL" id="CM010636">
    <property type="protein sequence ID" value="RID43635.1"/>
    <property type="molecule type" value="Genomic_DNA"/>
</dbReference>
<feature type="transmembrane region" description="Helical" evidence="13">
    <location>
        <begin position="20"/>
        <end position="43"/>
    </location>
</feature>
<evidence type="ECO:0000256" key="5">
    <source>
        <dbReference type="ARBA" id="ARBA00022958"/>
    </source>
</evidence>
<feature type="transmembrane region" description="Helical" evidence="13">
    <location>
        <begin position="148"/>
        <end position="169"/>
    </location>
</feature>
<evidence type="ECO:0000256" key="13">
    <source>
        <dbReference type="SAM" id="Phobius"/>
    </source>
</evidence>
<keyword evidence="10" id="KW-0739">Sodium transport</keyword>
<dbReference type="GO" id="GO:0016020">
    <property type="term" value="C:membrane"/>
    <property type="evidence" value="ECO:0007669"/>
    <property type="project" value="UniProtKB-SubCell"/>
</dbReference>
<evidence type="ECO:0000256" key="1">
    <source>
        <dbReference type="ARBA" id="ARBA00004141"/>
    </source>
</evidence>
<name>A0A397XR10_BRACM</name>
<keyword evidence="6 13" id="KW-1133">Transmembrane helix</keyword>
<feature type="transmembrane region" description="Helical" evidence="13">
    <location>
        <begin position="105"/>
        <end position="127"/>
    </location>
</feature>
<organism evidence="15 16">
    <name type="scientific">Brassica campestris</name>
    <name type="common">Field mustard</name>
    <dbReference type="NCBI Taxonomy" id="3711"/>
    <lineage>
        <taxon>Eukaryota</taxon>
        <taxon>Viridiplantae</taxon>
        <taxon>Streptophyta</taxon>
        <taxon>Embryophyta</taxon>
        <taxon>Tracheophyta</taxon>
        <taxon>Spermatophyta</taxon>
        <taxon>Magnoliopsida</taxon>
        <taxon>eudicotyledons</taxon>
        <taxon>Gunneridae</taxon>
        <taxon>Pentapetalae</taxon>
        <taxon>rosids</taxon>
        <taxon>malvids</taxon>
        <taxon>Brassicales</taxon>
        <taxon>Brassicaceae</taxon>
        <taxon>Brassiceae</taxon>
        <taxon>Brassica</taxon>
    </lineage>
</organism>
<evidence type="ECO:0000259" key="14">
    <source>
        <dbReference type="Pfam" id="PF00999"/>
    </source>
</evidence>
<keyword evidence="2" id="KW-0813">Transport</keyword>
<comment type="subcellular location">
    <subcellularLocation>
        <location evidence="1">Membrane</location>
        <topology evidence="1">Multi-pass membrane protein</topology>
    </subcellularLocation>
</comment>
<evidence type="ECO:0000256" key="2">
    <source>
        <dbReference type="ARBA" id="ARBA00022448"/>
    </source>
</evidence>
<feature type="transmembrane region" description="Helical" evidence="13">
    <location>
        <begin position="181"/>
        <end position="201"/>
    </location>
</feature>
<dbReference type="AlphaFoldDB" id="A0A397XR10"/>
<evidence type="ECO:0000256" key="12">
    <source>
        <dbReference type="ARBA" id="ARBA00047912"/>
    </source>
</evidence>
<keyword evidence="5" id="KW-0630">Potassium</keyword>
<comment type="catalytic activity">
    <reaction evidence="12">
        <text>K(+)(in) + H(+)(out) = K(+)(out) + H(+)(in)</text>
        <dbReference type="Rhea" id="RHEA:29467"/>
        <dbReference type="ChEBI" id="CHEBI:15378"/>
        <dbReference type="ChEBI" id="CHEBI:29103"/>
    </reaction>
</comment>
<keyword evidence="7" id="KW-0915">Sodium</keyword>
<evidence type="ECO:0000313" key="16">
    <source>
        <dbReference type="Proteomes" id="UP000264353"/>
    </source>
</evidence>
<comment type="catalytic activity">
    <reaction evidence="11">
        <text>Na(+)(in) + H(+)(out) = Na(+)(out) + H(+)(in)</text>
        <dbReference type="Rhea" id="RHEA:29419"/>
        <dbReference type="ChEBI" id="CHEBI:15378"/>
        <dbReference type="ChEBI" id="CHEBI:29101"/>
    </reaction>
</comment>